<dbReference type="AlphaFoldDB" id="A0A455W953"/>
<feature type="chain" id="PRO_5019832891" description="Lipoprotein" evidence="1">
    <location>
        <begin position="22"/>
        <end position="307"/>
    </location>
</feature>
<evidence type="ECO:0008006" key="3">
    <source>
        <dbReference type="Google" id="ProtNLM"/>
    </source>
</evidence>
<protein>
    <recommendedName>
        <fullName evidence="3">Lipoprotein</fullName>
    </recommendedName>
</protein>
<dbReference type="PROSITE" id="PS51257">
    <property type="entry name" value="PROKAR_LIPOPROTEIN"/>
    <property type="match status" value="1"/>
</dbReference>
<keyword evidence="1" id="KW-0732">Signal</keyword>
<accession>A0A455W953</accession>
<gene>
    <name evidence="2" type="ORF">YBY_13950</name>
</gene>
<organism evidence="2">
    <name type="scientific">Marinobacter nauticus</name>
    <name type="common">Marinobacter hydrocarbonoclasticus</name>
    <name type="synonym">Marinobacter aquaeolei</name>
    <dbReference type="NCBI Taxonomy" id="2743"/>
    <lineage>
        <taxon>Bacteria</taxon>
        <taxon>Pseudomonadati</taxon>
        <taxon>Pseudomonadota</taxon>
        <taxon>Gammaproteobacteria</taxon>
        <taxon>Pseudomonadales</taxon>
        <taxon>Marinobacteraceae</taxon>
        <taxon>Marinobacter</taxon>
    </lineage>
</organism>
<dbReference type="EMBL" id="AP019537">
    <property type="protein sequence ID" value="BBJ03547.1"/>
    <property type="molecule type" value="Genomic_DNA"/>
</dbReference>
<sequence length="307" mass="31664">MIAVRKGVRGLAVLSSVTLLAACGGGGGGDGGSGGPDLTLDSDNLAEQTVEVGPESDVSGILGLQDDINTGQALILEVMESLDARHTGSSDTISCEQGGTATVTDESADGRIDEKWLLQDCVINTQVLGSVSLSGDYRFLASFSGDEASDFVLEGSETYGIEGLRLSNSEQIIIRGRADADYSRAGNFASFIDTVSVFEFKVGDRYAAITEVETRLEGNEATVDFTTKGKLIGSAIGGYIQLSTPQVVKINNGAACPASGILRIASNGVAEILFGTSTEGAGDAVQIRVDGQIVDSSDDCSAIGFIP</sequence>
<evidence type="ECO:0000313" key="2">
    <source>
        <dbReference type="EMBL" id="BBJ03547.1"/>
    </source>
</evidence>
<evidence type="ECO:0000256" key="1">
    <source>
        <dbReference type="SAM" id="SignalP"/>
    </source>
</evidence>
<name>A0A455W953_MARNT</name>
<proteinExistence type="predicted"/>
<feature type="signal peptide" evidence="1">
    <location>
        <begin position="1"/>
        <end position="21"/>
    </location>
</feature>
<reference evidence="2" key="1">
    <citation type="submission" date="2019-03" db="EMBL/GenBank/DDBJ databases">
        <title>Whole genome analysis of nitrate-reducing bacteria Marinobacter hydrocarbonoclasticus YB03.</title>
        <authorList>
            <person name="Azam A.H."/>
            <person name="Yuk S.R."/>
            <person name="Kamarisima K."/>
            <person name="Miyanaga K."/>
            <person name="Tanji Y."/>
        </authorList>
    </citation>
    <scope>NUCLEOTIDE SEQUENCE</scope>
    <source>
        <strain evidence="2">YB03</strain>
    </source>
</reference>